<dbReference type="CDD" id="cd12914">
    <property type="entry name" value="PDC1_DGC_like"/>
    <property type="match status" value="1"/>
</dbReference>
<dbReference type="GO" id="GO:0005886">
    <property type="term" value="C:plasma membrane"/>
    <property type="evidence" value="ECO:0007669"/>
    <property type="project" value="UniProtKB-SubCell"/>
</dbReference>
<keyword evidence="6 8" id="KW-0472">Membrane</keyword>
<dbReference type="OrthoDB" id="9813903at2"/>
<organism evidence="10 11">
    <name type="scientific">Solidesulfovibrio carbinolicus</name>
    <dbReference type="NCBI Taxonomy" id="296842"/>
    <lineage>
        <taxon>Bacteria</taxon>
        <taxon>Pseudomonadati</taxon>
        <taxon>Thermodesulfobacteriota</taxon>
        <taxon>Desulfovibrionia</taxon>
        <taxon>Desulfovibrionales</taxon>
        <taxon>Desulfovibrionaceae</taxon>
        <taxon>Solidesulfovibrio</taxon>
    </lineage>
</organism>
<proteinExistence type="predicted"/>
<sequence>MRLKRWLGLDTLRGLLRFYTLLCVSLPLLLAAGFFYFFQRGQIIDDTLSGMAETLATERSVLRSWIDERFDDARFLALLDGTRTGNTDLMRQAFAKYVRTHPSVSAVVAVNQDGHTQVDSSGSPSVYVGDRSYFLEARQGRDSLVAGIIGRASGKPICLFATPVARLDGTFGGLVFASVQLDALDVWLRQTTILGQGKAVLCDAEGRILAPSAAVRVASGQLTGRIAPQALGAGERGAVYRDADGREMLAVSVAVDRGGLKLVRQEPAAVALVGYRSQALWVAAGALAAIILISPLVLRFCRKLEQPLEALSRHARELRSKEYDETCPLAAPPDLPREVEELFVAFSAMACDVRGHIDAIEQLSVQDELTGLYNRRFLFSSGLKLVAAALRAGQPCCCLMFDVDHFKRVNDTFGHQAGDHVLAHIGTLLTGAVRRSDLAARYGGEEFAVLLVGADLAQGLEQAERIRRAMAEKPCEAAGRSLSVTVSVGVAAVPDSQEFGEAAFDDLLARADAALYAAKAAGRNRVMAE</sequence>
<evidence type="ECO:0000256" key="7">
    <source>
        <dbReference type="ARBA" id="ARBA00034247"/>
    </source>
</evidence>
<dbReference type="Gene3D" id="3.30.70.270">
    <property type="match status" value="1"/>
</dbReference>
<dbReference type="Pfam" id="PF00990">
    <property type="entry name" value="GGDEF"/>
    <property type="match status" value="1"/>
</dbReference>
<evidence type="ECO:0000256" key="1">
    <source>
        <dbReference type="ARBA" id="ARBA00004651"/>
    </source>
</evidence>
<accession>A0A4P6HV18</accession>
<evidence type="ECO:0000256" key="8">
    <source>
        <dbReference type="SAM" id="Phobius"/>
    </source>
</evidence>
<reference evidence="10 11" key="1">
    <citation type="submission" date="2018-02" db="EMBL/GenBank/DDBJ databases">
        <title>Genome sequence of Desulfovibrio carbinolicus DSM 3852.</title>
        <authorList>
            <person name="Wilbanks E."/>
            <person name="Skennerton C.T."/>
            <person name="Orphan V.J."/>
        </authorList>
    </citation>
    <scope>NUCLEOTIDE SEQUENCE [LARGE SCALE GENOMIC DNA]</scope>
    <source>
        <strain evidence="10 11">DSM 3852</strain>
    </source>
</reference>
<gene>
    <name evidence="10" type="ORF">C3Y92_19790</name>
</gene>
<comment type="subcellular location">
    <subcellularLocation>
        <location evidence="1">Cell membrane</location>
        <topology evidence="1">Multi-pass membrane protein</topology>
    </subcellularLocation>
</comment>
<dbReference type="Gene3D" id="3.30.450.20">
    <property type="entry name" value="PAS domain"/>
    <property type="match status" value="1"/>
</dbReference>
<dbReference type="PROSITE" id="PS50887">
    <property type="entry name" value="GGDEF"/>
    <property type="match status" value="1"/>
</dbReference>
<dbReference type="SUPFAM" id="SSF55073">
    <property type="entry name" value="Nucleotide cyclase"/>
    <property type="match status" value="1"/>
</dbReference>
<dbReference type="PANTHER" id="PTHR45138:SF9">
    <property type="entry name" value="DIGUANYLATE CYCLASE DGCM-RELATED"/>
    <property type="match status" value="1"/>
</dbReference>
<keyword evidence="5 8" id="KW-1133">Transmembrane helix</keyword>
<dbReference type="FunFam" id="3.30.70.270:FF:000001">
    <property type="entry name" value="Diguanylate cyclase domain protein"/>
    <property type="match status" value="1"/>
</dbReference>
<dbReference type="CDD" id="cd01949">
    <property type="entry name" value="GGDEF"/>
    <property type="match status" value="1"/>
</dbReference>
<dbReference type="PANTHER" id="PTHR45138">
    <property type="entry name" value="REGULATORY COMPONENTS OF SENSORY TRANSDUCTION SYSTEM"/>
    <property type="match status" value="1"/>
</dbReference>
<evidence type="ECO:0000259" key="9">
    <source>
        <dbReference type="PROSITE" id="PS50887"/>
    </source>
</evidence>
<keyword evidence="3" id="KW-1003">Cell membrane</keyword>
<dbReference type="InterPro" id="IPR050469">
    <property type="entry name" value="Diguanylate_Cyclase"/>
</dbReference>
<dbReference type="AlphaFoldDB" id="A0A4P6HV18"/>
<keyword evidence="4 8" id="KW-0812">Transmembrane</keyword>
<dbReference type="InterPro" id="IPR029787">
    <property type="entry name" value="Nucleotide_cyclase"/>
</dbReference>
<feature type="transmembrane region" description="Helical" evidence="8">
    <location>
        <begin position="279"/>
        <end position="298"/>
    </location>
</feature>
<evidence type="ECO:0000256" key="5">
    <source>
        <dbReference type="ARBA" id="ARBA00022989"/>
    </source>
</evidence>
<feature type="transmembrane region" description="Helical" evidence="8">
    <location>
        <begin position="16"/>
        <end position="38"/>
    </location>
</feature>
<dbReference type="GO" id="GO:1902201">
    <property type="term" value="P:negative regulation of bacterial-type flagellum-dependent cell motility"/>
    <property type="evidence" value="ECO:0007669"/>
    <property type="project" value="TreeGrafter"/>
</dbReference>
<evidence type="ECO:0000313" key="10">
    <source>
        <dbReference type="EMBL" id="QAZ69358.1"/>
    </source>
</evidence>
<name>A0A4P6HV18_9BACT</name>
<dbReference type="Proteomes" id="UP000293296">
    <property type="component" value="Chromosome"/>
</dbReference>
<dbReference type="InterPro" id="IPR000160">
    <property type="entry name" value="GGDEF_dom"/>
</dbReference>
<dbReference type="NCBIfam" id="TIGR00254">
    <property type="entry name" value="GGDEF"/>
    <property type="match status" value="1"/>
</dbReference>
<dbReference type="InterPro" id="IPR033479">
    <property type="entry name" value="dCache_1"/>
</dbReference>
<feature type="domain" description="GGDEF" evidence="9">
    <location>
        <begin position="394"/>
        <end position="529"/>
    </location>
</feature>
<dbReference type="GO" id="GO:0043709">
    <property type="term" value="P:cell adhesion involved in single-species biofilm formation"/>
    <property type="evidence" value="ECO:0007669"/>
    <property type="project" value="TreeGrafter"/>
</dbReference>
<dbReference type="EC" id="2.7.7.65" evidence="2"/>
<evidence type="ECO:0000256" key="4">
    <source>
        <dbReference type="ARBA" id="ARBA00022692"/>
    </source>
</evidence>
<dbReference type="InterPro" id="IPR043128">
    <property type="entry name" value="Rev_trsase/Diguanyl_cyclase"/>
</dbReference>
<evidence type="ECO:0000256" key="6">
    <source>
        <dbReference type="ARBA" id="ARBA00023136"/>
    </source>
</evidence>
<dbReference type="SMART" id="SM00267">
    <property type="entry name" value="GGDEF"/>
    <property type="match status" value="1"/>
</dbReference>
<dbReference type="GO" id="GO:0052621">
    <property type="term" value="F:diguanylate cyclase activity"/>
    <property type="evidence" value="ECO:0007669"/>
    <property type="project" value="UniProtKB-EC"/>
</dbReference>
<dbReference type="RefSeq" id="WP_129355670.1">
    <property type="nucleotide sequence ID" value="NZ_CP026538.1"/>
</dbReference>
<dbReference type="EMBL" id="CP026538">
    <property type="protein sequence ID" value="QAZ69358.1"/>
    <property type="molecule type" value="Genomic_DNA"/>
</dbReference>
<keyword evidence="11" id="KW-1185">Reference proteome</keyword>
<dbReference type="Pfam" id="PF02743">
    <property type="entry name" value="dCache_1"/>
    <property type="match status" value="1"/>
</dbReference>
<dbReference type="KEGG" id="dcb:C3Y92_19790"/>
<evidence type="ECO:0000313" key="11">
    <source>
        <dbReference type="Proteomes" id="UP000293296"/>
    </source>
</evidence>
<protein>
    <recommendedName>
        <fullName evidence="2">diguanylate cyclase</fullName>
        <ecNumber evidence="2">2.7.7.65</ecNumber>
    </recommendedName>
</protein>
<comment type="catalytic activity">
    <reaction evidence="7">
        <text>2 GTP = 3',3'-c-di-GMP + 2 diphosphate</text>
        <dbReference type="Rhea" id="RHEA:24898"/>
        <dbReference type="ChEBI" id="CHEBI:33019"/>
        <dbReference type="ChEBI" id="CHEBI:37565"/>
        <dbReference type="ChEBI" id="CHEBI:58805"/>
        <dbReference type="EC" id="2.7.7.65"/>
    </reaction>
</comment>
<evidence type="ECO:0000256" key="2">
    <source>
        <dbReference type="ARBA" id="ARBA00012528"/>
    </source>
</evidence>
<evidence type="ECO:0000256" key="3">
    <source>
        <dbReference type="ARBA" id="ARBA00022475"/>
    </source>
</evidence>